<evidence type="ECO:0000313" key="4">
    <source>
        <dbReference type="Proteomes" id="UP001216440"/>
    </source>
</evidence>
<dbReference type="RefSeq" id="WP_279334456.1">
    <property type="nucleotide sequence ID" value="NZ_CP121682.1"/>
</dbReference>
<reference evidence="3 4" key="1">
    <citation type="submission" date="2023-03" db="EMBL/GenBank/DDBJ databases">
        <authorList>
            <person name="Mo P."/>
        </authorList>
    </citation>
    <scope>NUCLEOTIDE SEQUENCE [LARGE SCALE GENOMIC DNA]</scope>
    <source>
        <strain evidence="3 4">HUAS 5</strain>
    </source>
</reference>
<dbReference type="SUPFAM" id="SSF89392">
    <property type="entry name" value="Prokaryotic lipoproteins and lipoprotein localization factors"/>
    <property type="match status" value="1"/>
</dbReference>
<gene>
    <name evidence="3" type="ORF">PYS65_14985</name>
</gene>
<evidence type="ECO:0000256" key="2">
    <source>
        <dbReference type="SAM" id="SignalP"/>
    </source>
</evidence>
<proteinExistence type="predicted"/>
<feature type="chain" id="PRO_5046448220" description="Lipoprotein" evidence="2">
    <location>
        <begin position="30"/>
        <end position="325"/>
    </location>
</feature>
<feature type="region of interest" description="Disordered" evidence="1">
    <location>
        <begin position="37"/>
        <end position="91"/>
    </location>
</feature>
<organism evidence="3 4">
    <name type="scientific">Streptomyces cathayae</name>
    <dbReference type="NCBI Taxonomy" id="3031124"/>
    <lineage>
        <taxon>Bacteria</taxon>
        <taxon>Bacillati</taxon>
        <taxon>Actinomycetota</taxon>
        <taxon>Actinomycetes</taxon>
        <taxon>Kitasatosporales</taxon>
        <taxon>Streptomycetaceae</taxon>
        <taxon>Streptomyces</taxon>
    </lineage>
</organism>
<dbReference type="EMBL" id="CP121682">
    <property type="protein sequence ID" value="WGD41366.1"/>
    <property type="molecule type" value="Genomic_DNA"/>
</dbReference>
<evidence type="ECO:0000313" key="3">
    <source>
        <dbReference type="EMBL" id="WGD41366.1"/>
    </source>
</evidence>
<dbReference type="Gene3D" id="2.50.20.20">
    <property type="match status" value="1"/>
</dbReference>
<name>A0ABY8K3A2_9ACTN</name>
<dbReference type="PROSITE" id="PS51257">
    <property type="entry name" value="PROKAR_LIPOPROTEIN"/>
    <property type="match status" value="1"/>
</dbReference>
<evidence type="ECO:0008006" key="5">
    <source>
        <dbReference type="Google" id="ProtNLM"/>
    </source>
</evidence>
<dbReference type="InterPro" id="IPR029046">
    <property type="entry name" value="LolA/LolB/LppX"/>
</dbReference>
<feature type="signal peptide" evidence="2">
    <location>
        <begin position="1"/>
        <end position="29"/>
    </location>
</feature>
<keyword evidence="2" id="KW-0732">Signal</keyword>
<sequence length="325" mass="33666">MTITTVRRTGLVLAATVALTALTTLTVISACTSSAVLGPSGSAGPSGDRGADTDTDTDTGAGQRDEASRLRSVTALRSAERSTAGAGSARVESTTAMGSLMSMTADGTLAWGDGLVGTLTITYTDGAVADAMRRLGSTSMEARYLPDAYYARVGDTFAARTGGGPWIRYGHDDLEDVAGGGAAGLGDQIRGFTPQQCVKLLLASGDVRRVGEERVRGTPATRYSGTVEPARLKTRNPGPGTGRSAELADLTQQLIRAGVTTQTVDVWVDDRDLLVKKVERAKTATGRLTQTAYYADYGVKVTTEAPPAADTQDATDVLDGPRAAP</sequence>
<dbReference type="Proteomes" id="UP001216440">
    <property type="component" value="Chromosome"/>
</dbReference>
<feature type="region of interest" description="Disordered" evidence="1">
    <location>
        <begin position="305"/>
        <end position="325"/>
    </location>
</feature>
<protein>
    <recommendedName>
        <fullName evidence="5">Lipoprotein</fullName>
    </recommendedName>
</protein>
<evidence type="ECO:0000256" key="1">
    <source>
        <dbReference type="SAM" id="MobiDB-lite"/>
    </source>
</evidence>
<keyword evidence="4" id="KW-1185">Reference proteome</keyword>
<accession>A0ABY8K3A2</accession>
<feature type="compositionally biased region" description="Low complexity" evidence="1">
    <location>
        <begin position="305"/>
        <end position="315"/>
    </location>
</feature>